<reference evidence="1" key="1">
    <citation type="submission" date="2017-07" db="EMBL/GenBank/DDBJ databases">
        <title>Taro Niue Genome Assembly and Annotation.</title>
        <authorList>
            <person name="Atibalentja N."/>
            <person name="Keating K."/>
            <person name="Fields C.J."/>
        </authorList>
    </citation>
    <scope>NUCLEOTIDE SEQUENCE</scope>
    <source>
        <strain evidence="1">Niue_2</strain>
        <tissue evidence="1">Leaf</tissue>
    </source>
</reference>
<proteinExistence type="predicted"/>
<keyword evidence="2" id="KW-1185">Reference proteome</keyword>
<name>A0A843X5Y0_COLES</name>
<comment type="caution">
    <text evidence="1">The sequence shown here is derived from an EMBL/GenBank/DDBJ whole genome shotgun (WGS) entry which is preliminary data.</text>
</comment>
<dbReference type="Proteomes" id="UP000652761">
    <property type="component" value="Unassembled WGS sequence"/>
</dbReference>
<evidence type="ECO:0000313" key="1">
    <source>
        <dbReference type="EMBL" id="MQM13815.1"/>
    </source>
</evidence>
<protein>
    <submittedName>
        <fullName evidence="1">Uncharacterized protein</fullName>
    </submittedName>
</protein>
<organism evidence="1 2">
    <name type="scientific">Colocasia esculenta</name>
    <name type="common">Wild taro</name>
    <name type="synonym">Arum esculentum</name>
    <dbReference type="NCBI Taxonomy" id="4460"/>
    <lineage>
        <taxon>Eukaryota</taxon>
        <taxon>Viridiplantae</taxon>
        <taxon>Streptophyta</taxon>
        <taxon>Embryophyta</taxon>
        <taxon>Tracheophyta</taxon>
        <taxon>Spermatophyta</taxon>
        <taxon>Magnoliopsida</taxon>
        <taxon>Liliopsida</taxon>
        <taxon>Araceae</taxon>
        <taxon>Aroideae</taxon>
        <taxon>Colocasieae</taxon>
        <taxon>Colocasia</taxon>
    </lineage>
</organism>
<gene>
    <name evidence="1" type="ORF">Taro_046740</name>
</gene>
<accession>A0A843X5Y0</accession>
<sequence length="94" mass="10187">MVTGAYEEGDMAVRPGGQVATAVRSRSDHDGILVAICLRTRPIEPSRSQVAADERGEKMSFLWSIHSSPASKSSSTRPQQVALIPLNCHVLRIT</sequence>
<dbReference type="AlphaFoldDB" id="A0A843X5Y0"/>
<evidence type="ECO:0000313" key="2">
    <source>
        <dbReference type="Proteomes" id="UP000652761"/>
    </source>
</evidence>
<dbReference type="EMBL" id="NMUH01005838">
    <property type="protein sequence ID" value="MQM13815.1"/>
    <property type="molecule type" value="Genomic_DNA"/>
</dbReference>